<dbReference type="Proteomes" id="UP000838821">
    <property type="component" value="Unassembled WGS sequence"/>
</dbReference>
<evidence type="ECO:0000259" key="1">
    <source>
        <dbReference type="Pfam" id="PF13471"/>
    </source>
</evidence>
<dbReference type="Pfam" id="PF13471">
    <property type="entry name" value="Transglut_core3"/>
    <property type="match status" value="1"/>
</dbReference>
<proteinExistence type="predicted"/>
<reference evidence="2" key="1">
    <citation type="submission" date="2022-01" db="EMBL/GenBank/DDBJ databases">
        <authorList>
            <person name="Criscuolo A."/>
        </authorList>
    </citation>
    <scope>NUCLEOTIDE SEQUENCE</scope>
    <source>
        <strain evidence="2">CIP111891</strain>
    </source>
</reference>
<dbReference type="InterPro" id="IPR032708">
    <property type="entry name" value="McjB_C"/>
</dbReference>
<feature type="domain" description="Microcin J25-processing protein McjB C-terminal" evidence="1">
    <location>
        <begin position="59"/>
        <end position="151"/>
    </location>
</feature>
<dbReference type="InterPro" id="IPR053521">
    <property type="entry name" value="McjB-like"/>
</dbReference>
<evidence type="ECO:0000313" key="3">
    <source>
        <dbReference type="Proteomes" id="UP000838821"/>
    </source>
</evidence>
<dbReference type="EMBL" id="CAKMMW010000008">
    <property type="protein sequence ID" value="CAH1207778.1"/>
    <property type="molecule type" value="Genomic_DNA"/>
</dbReference>
<organism evidence="2 3">
    <name type="scientific">Paenibacillus allorhizoplanae</name>
    <dbReference type="NCBI Taxonomy" id="2905648"/>
    <lineage>
        <taxon>Bacteria</taxon>
        <taxon>Bacillati</taxon>
        <taxon>Bacillota</taxon>
        <taxon>Bacilli</taxon>
        <taxon>Bacillales</taxon>
        <taxon>Paenibacillaceae</taxon>
        <taxon>Paenibacillus</taxon>
    </lineage>
</organism>
<comment type="caution">
    <text evidence="2">The sequence shown here is derived from an EMBL/GenBank/DDBJ whole genome shotgun (WGS) entry which is preliminary data.</text>
</comment>
<keyword evidence="3" id="KW-1185">Reference proteome</keyword>
<gene>
    <name evidence="2" type="ORF">PAECIP111891_03096</name>
</gene>
<accession>A0ABM9CBR2</accession>
<evidence type="ECO:0000313" key="2">
    <source>
        <dbReference type="EMBL" id="CAH1207778.1"/>
    </source>
</evidence>
<dbReference type="NCBIfam" id="NF033537">
    <property type="entry name" value="lasso_biosyn_B2"/>
    <property type="match status" value="1"/>
</dbReference>
<protein>
    <recommendedName>
        <fullName evidence="1">Microcin J25-processing protein McjB C-terminal domain-containing protein</fullName>
    </recommendedName>
</protein>
<name>A0ABM9CBR2_9BACL</name>
<sequence length="166" mass="19160">MFVKNKIVPMRLVRIFKLICSLDMKTMLLFMEAYTYLGWARVLKSIRFTKVIKMFDLQMDETSTNALHINRRQVSSVAGAIQTMSRYTPWDSKCLVRALAAMKMLERRKIDSTLYLGTAKDETGSMVAHAWLRSGPYYVSGAEEMKRFTVVGTFAKRSKPEMHEGR</sequence>